<gene>
    <name evidence="3" type="ORF">C4532_01210</name>
</gene>
<dbReference type="EMBL" id="QZKI01000008">
    <property type="protein sequence ID" value="RJP75032.1"/>
    <property type="molecule type" value="Genomic_DNA"/>
</dbReference>
<evidence type="ECO:0000259" key="2">
    <source>
        <dbReference type="SMART" id="SM00834"/>
    </source>
</evidence>
<protein>
    <submittedName>
        <fullName evidence="3">Zinc ribbon domain-containing protein</fullName>
    </submittedName>
</protein>
<organism evidence="3 4">
    <name type="scientific">Candidatus Abyssobacteria bacterium SURF_17</name>
    <dbReference type="NCBI Taxonomy" id="2093361"/>
    <lineage>
        <taxon>Bacteria</taxon>
        <taxon>Pseudomonadati</taxon>
        <taxon>Candidatus Hydrogenedentota</taxon>
        <taxon>Candidatus Abyssobacteria</taxon>
    </lineage>
</organism>
<dbReference type="SMART" id="SM00834">
    <property type="entry name" value="CxxC_CXXC_SSSS"/>
    <property type="match status" value="1"/>
</dbReference>
<dbReference type="PANTHER" id="PTHR34404:SF2">
    <property type="entry name" value="CONSERVED SERINE RICH PROTEIN"/>
    <property type="match status" value="1"/>
</dbReference>
<comment type="caution">
    <text evidence="3">The sequence shown here is derived from an EMBL/GenBank/DDBJ whole genome shotgun (WGS) entry which is preliminary data.</text>
</comment>
<evidence type="ECO:0000256" key="1">
    <source>
        <dbReference type="SAM" id="MobiDB-lite"/>
    </source>
</evidence>
<dbReference type="PANTHER" id="PTHR34404">
    <property type="entry name" value="REGULATORY PROTEIN, FMDB FAMILY"/>
    <property type="match status" value="1"/>
</dbReference>
<reference evidence="3 4" key="1">
    <citation type="journal article" date="2017" name="ISME J.">
        <title>Energy and carbon metabolisms in a deep terrestrial subsurface fluid microbial community.</title>
        <authorList>
            <person name="Momper L."/>
            <person name="Jungbluth S.P."/>
            <person name="Lee M.D."/>
            <person name="Amend J.P."/>
        </authorList>
    </citation>
    <scope>NUCLEOTIDE SEQUENCE [LARGE SCALE GENOMIC DNA]</scope>
    <source>
        <strain evidence="3">SURF_17</strain>
    </source>
</reference>
<dbReference type="NCBIfam" id="TIGR02605">
    <property type="entry name" value="CxxC_CxxC_SSSS"/>
    <property type="match status" value="1"/>
</dbReference>
<feature type="domain" description="Putative regulatory protein FmdB zinc ribbon" evidence="2">
    <location>
        <begin position="1"/>
        <end position="41"/>
    </location>
</feature>
<dbReference type="Proteomes" id="UP000285961">
    <property type="component" value="Unassembled WGS sequence"/>
</dbReference>
<evidence type="ECO:0000313" key="3">
    <source>
        <dbReference type="EMBL" id="RJP75032.1"/>
    </source>
</evidence>
<dbReference type="Pfam" id="PF09723">
    <property type="entry name" value="Zn_ribbon_8"/>
    <property type="match status" value="1"/>
</dbReference>
<dbReference type="InterPro" id="IPR013429">
    <property type="entry name" value="Regulatory_FmdB_Zinc_ribbon"/>
</dbReference>
<name>A0A419F920_9BACT</name>
<accession>A0A419F920</accession>
<feature type="region of interest" description="Disordered" evidence="1">
    <location>
        <begin position="57"/>
        <end position="94"/>
    </location>
</feature>
<evidence type="ECO:0000313" key="4">
    <source>
        <dbReference type="Proteomes" id="UP000285961"/>
    </source>
</evidence>
<dbReference type="AlphaFoldDB" id="A0A419F920"/>
<proteinExistence type="predicted"/>
<dbReference type="Gene3D" id="2.20.28.30">
    <property type="entry name" value="RNA polymerase ii, chain L"/>
    <property type="match status" value="1"/>
</dbReference>
<sequence length="94" mass="10633">MPTYEYECTVCGHVFDVFHSMTAKPRVKCPECKGRTRKKIGIGAGIIFKGSGFYETDYRRKSGPKEARGEREASKEPSAEAKKEDKKPEKSKEN</sequence>